<dbReference type="InterPro" id="IPR030381">
    <property type="entry name" value="G_DYNAMIN_dom"/>
</dbReference>
<dbReference type="Proteomes" id="UP000193944">
    <property type="component" value="Unassembled WGS sequence"/>
</dbReference>
<dbReference type="InterPro" id="IPR001401">
    <property type="entry name" value="Dynamin_GTPase"/>
</dbReference>
<dbReference type="OrthoDB" id="5061070at2759"/>
<dbReference type="EMBL" id="MCFG01000257">
    <property type="protein sequence ID" value="ORX77264.1"/>
    <property type="molecule type" value="Genomic_DNA"/>
</dbReference>
<dbReference type="GO" id="GO:0016020">
    <property type="term" value="C:membrane"/>
    <property type="evidence" value="ECO:0007669"/>
    <property type="project" value="TreeGrafter"/>
</dbReference>
<accession>A0A1Y1WVV8</accession>
<organism evidence="2 3">
    <name type="scientific">Anaeromyces robustus</name>
    <dbReference type="NCBI Taxonomy" id="1754192"/>
    <lineage>
        <taxon>Eukaryota</taxon>
        <taxon>Fungi</taxon>
        <taxon>Fungi incertae sedis</taxon>
        <taxon>Chytridiomycota</taxon>
        <taxon>Chytridiomycota incertae sedis</taxon>
        <taxon>Neocallimastigomycetes</taxon>
        <taxon>Neocallimastigales</taxon>
        <taxon>Neocallimastigaceae</taxon>
        <taxon>Anaeromyces</taxon>
    </lineage>
</organism>
<proteinExistence type="predicted"/>
<dbReference type="PANTHER" id="PTHR11566">
    <property type="entry name" value="DYNAMIN"/>
    <property type="match status" value="1"/>
</dbReference>
<dbReference type="Gene3D" id="3.40.50.300">
    <property type="entry name" value="P-loop containing nucleotide triphosphate hydrolases"/>
    <property type="match status" value="1"/>
</dbReference>
<dbReference type="Pfam" id="PF00350">
    <property type="entry name" value="Dynamin_N"/>
    <property type="match status" value="1"/>
</dbReference>
<dbReference type="STRING" id="1754192.A0A1Y1WVV8"/>
<reference evidence="2 3" key="1">
    <citation type="submission" date="2016-08" db="EMBL/GenBank/DDBJ databases">
        <title>A Parts List for Fungal Cellulosomes Revealed by Comparative Genomics.</title>
        <authorList>
            <consortium name="DOE Joint Genome Institute"/>
            <person name="Haitjema C.H."/>
            <person name="Gilmore S.P."/>
            <person name="Henske J.K."/>
            <person name="Solomon K.V."/>
            <person name="De Groot R."/>
            <person name="Kuo A."/>
            <person name="Mondo S.J."/>
            <person name="Salamov A.A."/>
            <person name="Labutti K."/>
            <person name="Zhao Z."/>
            <person name="Chiniquy J."/>
            <person name="Barry K."/>
            <person name="Brewer H.M."/>
            <person name="Purvine S.O."/>
            <person name="Wright A.T."/>
            <person name="Boxma B."/>
            <person name="Van Alen T."/>
            <person name="Hackstein J.H."/>
            <person name="Baker S.E."/>
            <person name="Grigoriev I.V."/>
            <person name="O'Malley M.A."/>
        </authorList>
    </citation>
    <scope>NUCLEOTIDE SEQUENCE [LARGE SCALE GENOMIC DNA]</scope>
    <source>
        <strain evidence="2 3">S4</strain>
    </source>
</reference>
<feature type="domain" description="Dynamin-type G" evidence="1">
    <location>
        <begin position="29"/>
        <end position="304"/>
    </location>
</feature>
<dbReference type="GO" id="GO:0008017">
    <property type="term" value="F:microtubule binding"/>
    <property type="evidence" value="ECO:0007669"/>
    <property type="project" value="TreeGrafter"/>
</dbReference>
<sequence length="521" mass="61303">MKFFFDKEFNNNIRPFLDVADQLKESLIDTDLPIIVVFGLQSHGKSSTLERIIGINLPKGNGTVTICPIKIVLRNSNKDYARVKFEKDNYYEDENDNLPLNNIIAKKIDEFQEIIKKNNDVKDDEIKLFDEVIEVDVFRRNASDLTLYDLPGLNLRESIQEQSEEINKKYLEKEGTTVLFVMSVEEEITNNYAVKWIRENSQNFKNFEERFNPVLTKADKLDNRKLEDYLNEIKEIGFKNKPSLLVNSLDETREENYIINNILRNNDELFNIDNTNDFPIYIGIKELINHLIEIQKKNLYKIFSNNNIYSHIKNEIQRITNKLNNIPENCKSKEEMTEKINECMEDFSEALKENLELLDCDENGEPKEHLLKYILDTKFKLFKKEVKEEMNALLTELFCKKVSNNIVETNIDNITVFRSSIPYSILLKPEIKHILNCCKCQVMLDRFLDMLFMNIKTNLYSNLTNRDTIIDIHNKLKNLDFESNKNLMGISPKMNNEKLECEKKLKSLLEAEEILKKLEIR</sequence>
<gene>
    <name evidence="2" type="ORF">BCR32DRAFT_283382</name>
</gene>
<dbReference type="PRINTS" id="PR00195">
    <property type="entry name" value="DYNAMIN"/>
</dbReference>
<dbReference type="InterPro" id="IPR022812">
    <property type="entry name" value="Dynamin"/>
</dbReference>
<dbReference type="GO" id="GO:0003924">
    <property type="term" value="F:GTPase activity"/>
    <property type="evidence" value="ECO:0007669"/>
    <property type="project" value="InterPro"/>
</dbReference>
<dbReference type="PROSITE" id="PS51718">
    <property type="entry name" value="G_DYNAMIN_2"/>
    <property type="match status" value="1"/>
</dbReference>
<dbReference type="SMART" id="SM00053">
    <property type="entry name" value="DYNc"/>
    <property type="match status" value="1"/>
</dbReference>
<comment type="caution">
    <text evidence="2">The sequence shown here is derived from an EMBL/GenBank/DDBJ whole genome shotgun (WGS) entry which is preliminary data.</text>
</comment>
<dbReference type="SUPFAM" id="SSF52540">
    <property type="entry name" value="P-loop containing nucleoside triphosphate hydrolases"/>
    <property type="match status" value="1"/>
</dbReference>
<evidence type="ECO:0000313" key="3">
    <source>
        <dbReference type="Proteomes" id="UP000193944"/>
    </source>
</evidence>
<keyword evidence="3" id="KW-1185">Reference proteome</keyword>
<evidence type="ECO:0000313" key="2">
    <source>
        <dbReference type="EMBL" id="ORX77264.1"/>
    </source>
</evidence>
<dbReference type="GO" id="GO:0005737">
    <property type="term" value="C:cytoplasm"/>
    <property type="evidence" value="ECO:0007669"/>
    <property type="project" value="TreeGrafter"/>
</dbReference>
<protein>
    <recommendedName>
        <fullName evidence="1">Dynamin-type G domain-containing protein</fullName>
    </recommendedName>
</protein>
<name>A0A1Y1WVV8_9FUNG</name>
<dbReference type="GO" id="GO:0005525">
    <property type="term" value="F:GTP binding"/>
    <property type="evidence" value="ECO:0007669"/>
    <property type="project" value="InterPro"/>
</dbReference>
<dbReference type="GO" id="GO:0005874">
    <property type="term" value="C:microtubule"/>
    <property type="evidence" value="ECO:0007669"/>
    <property type="project" value="TreeGrafter"/>
</dbReference>
<reference evidence="2 3" key="2">
    <citation type="submission" date="2016-08" db="EMBL/GenBank/DDBJ databases">
        <title>Pervasive Adenine N6-methylation of Active Genes in Fungi.</title>
        <authorList>
            <consortium name="DOE Joint Genome Institute"/>
            <person name="Mondo S.J."/>
            <person name="Dannebaum R.O."/>
            <person name="Kuo R.C."/>
            <person name="Labutti K."/>
            <person name="Haridas S."/>
            <person name="Kuo A."/>
            <person name="Salamov A."/>
            <person name="Ahrendt S.R."/>
            <person name="Lipzen A."/>
            <person name="Sullivan W."/>
            <person name="Andreopoulos W.B."/>
            <person name="Clum A."/>
            <person name="Lindquist E."/>
            <person name="Daum C."/>
            <person name="Ramamoorthy G.K."/>
            <person name="Gryganskyi A."/>
            <person name="Culley D."/>
            <person name="Magnuson J.K."/>
            <person name="James T.Y."/>
            <person name="O'Malley M.A."/>
            <person name="Stajich J.E."/>
            <person name="Spatafora J.W."/>
            <person name="Visel A."/>
            <person name="Grigoriev I.V."/>
        </authorList>
    </citation>
    <scope>NUCLEOTIDE SEQUENCE [LARGE SCALE GENOMIC DNA]</scope>
    <source>
        <strain evidence="2 3">S4</strain>
    </source>
</reference>
<dbReference type="InterPro" id="IPR027417">
    <property type="entry name" value="P-loop_NTPase"/>
</dbReference>
<dbReference type="AlphaFoldDB" id="A0A1Y1WVV8"/>
<dbReference type="InterPro" id="IPR045063">
    <property type="entry name" value="Dynamin_N"/>
</dbReference>
<evidence type="ECO:0000259" key="1">
    <source>
        <dbReference type="PROSITE" id="PS51718"/>
    </source>
</evidence>